<dbReference type="Proteomes" id="UP001217089">
    <property type="component" value="Unassembled WGS sequence"/>
</dbReference>
<name>A0ABQ9FGQ0_TEGGR</name>
<evidence type="ECO:0000256" key="2">
    <source>
        <dbReference type="ARBA" id="ARBA00010510"/>
    </source>
</evidence>
<keyword evidence="4" id="KW-1134">Transmembrane beta strand</keyword>
<sequence length="295" mass="31664">MTMGNTVFAASSPPETPLGLAPPPLQPGASQATPASADATPQAPVTDINPGTFEDLHKQCKDLYPQTFEGGKFIMSQPLSSHFQLSHTLSMSMLQPLTSDPSGNLNANIIHSFTKNTRVRLVNQIQESKCVATQATGDYKGEDFTASLTLGNIDLVNNSGIIVGQYLQRVTSKLDLGAELLYQYGGQTPGGEFSVLTLASRLKGEKWTLSANICPKAAAVHACYYHKVDENLQVGAEIETSLATKESQADTNWSIGATFEKKLLPFPFTLAISGMANYASFQKPQYRFGIGLVVG</sequence>
<keyword evidence="5" id="KW-0812">Transmembrane</keyword>
<dbReference type="InterPro" id="IPR037930">
    <property type="entry name" value="Tom40"/>
</dbReference>
<keyword evidence="8" id="KW-0496">Mitochondrion</keyword>
<evidence type="ECO:0000256" key="5">
    <source>
        <dbReference type="ARBA" id="ARBA00022692"/>
    </source>
</evidence>
<organism evidence="11 12">
    <name type="scientific">Tegillarca granosa</name>
    <name type="common">Malaysian cockle</name>
    <name type="synonym">Anadara granosa</name>
    <dbReference type="NCBI Taxonomy" id="220873"/>
    <lineage>
        <taxon>Eukaryota</taxon>
        <taxon>Metazoa</taxon>
        <taxon>Spiralia</taxon>
        <taxon>Lophotrochozoa</taxon>
        <taxon>Mollusca</taxon>
        <taxon>Bivalvia</taxon>
        <taxon>Autobranchia</taxon>
        <taxon>Pteriomorphia</taxon>
        <taxon>Arcoida</taxon>
        <taxon>Arcoidea</taxon>
        <taxon>Arcidae</taxon>
        <taxon>Tegillarca</taxon>
    </lineage>
</organism>
<evidence type="ECO:0000256" key="4">
    <source>
        <dbReference type="ARBA" id="ARBA00022452"/>
    </source>
</evidence>
<dbReference type="InterPro" id="IPR023614">
    <property type="entry name" value="Porin_dom_sf"/>
</dbReference>
<dbReference type="InterPro" id="IPR027246">
    <property type="entry name" value="Porin_Euk/Tom40"/>
</dbReference>
<dbReference type="PANTHER" id="PTHR10802">
    <property type="entry name" value="MITOCHONDRIAL IMPORT RECEPTOR SUBUNIT TOM40"/>
    <property type="match status" value="1"/>
</dbReference>
<proteinExistence type="inferred from homology"/>
<comment type="subcellular location">
    <subcellularLocation>
        <location evidence="1">Mitochondrion outer membrane</location>
        <topology evidence="1">Multi-pass membrane protein</topology>
    </subcellularLocation>
</comment>
<keyword evidence="7" id="KW-0653">Protein transport</keyword>
<evidence type="ECO:0000256" key="1">
    <source>
        <dbReference type="ARBA" id="ARBA00004374"/>
    </source>
</evidence>
<keyword evidence="3" id="KW-0813">Transport</keyword>
<comment type="caution">
    <text evidence="11">The sequence shown here is derived from an EMBL/GenBank/DDBJ whole genome shotgun (WGS) entry which is preliminary data.</text>
</comment>
<evidence type="ECO:0000256" key="7">
    <source>
        <dbReference type="ARBA" id="ARBA00022927"/>
    </source>
</evidence>
<dbReference type="Pfam" id="PF01459">
    <property type="entry name" value="Porin_3"/>
    <property type="match status" value="2"/>
</dbReference>
<dbReference type="CDD" id="cd07305">
    <property type="entry name" value="Porin3_Tom40"/>
    <property type="match status" value="1"/>
</dbReference>
<evidence type="ECO:0000313" key="11">
    <source>
        <dbReference type="EMBL" id="KAJ8316479.1"/>
    </source>
</evidence>
<accession>A0ABQ9FGQ0</accession>
<feature type="region of interest" description="Disordered" evidence="10">
    <location>
        <begin position="1"/>
        <end position="52"/>
    </location>
</feature>
<evidence type="ECO:0000256" key="8">
    <source>
        <dbReference type="ARBA" id="ARBA00023128"/>
    </source>
</evidence>
<comment type="similarity">
    <text evidence="2">Belongs to the Tom40 family.</text>
</comment>
<dbReference type="Gene3D" id="2.40.160.10">
    <property type="entry name" value="Porin"/>
    <property type="match status" value="2"/>
</dbReference>
<evidence type="ECO:0000256" key="10">
    <source>
        <dbReference type="SAM" id="MobiDB-lite"/>
    </source>
</evidence>
<feature type="compositionally biased region" description="Pro residues" evidence="10">
    <location>
        <begin position="14"/>
        <end position="26"/>
    </location>
</feature>
<evidence type="ECO:0000256" key="3">
    <source>
        <dbReference type="ARBA" id="ARBA00022448"/>
    </source>
</evidence>
<evidence type="ECO:0000256" key="6">
    <source>
        <dbReference type="ARBA" id="ARBA00022787"/>
    </source>
</evidence>
<keyword evidence="12" id="KW-1185">Reference proteome</keyword>
<keyword evidence="6" id="KW-1000">Mitochondrion outer membrane</keyword>
<evidence type="ECO:0000313" key="12">
    <source>
        <dbReference type="Proteomes" id="UP001217089"/>
    </source>
</evidence>
<gene>
    <name evidence="11" type="ORF">KUTeg_006493</name>
</gene>
<evidence type="ECO:0000256" key="9">
    <source>
        <dbReference type="ARBA" id="ARBA00023136"/>
    </source>
</evidence>
<dbReference type="EMBL" id="JARBDR010000328">
    <property type="protein sequence ID" value="KAJ8316479.1"/>
    <property type="molecule type" value="Genomic_DNA"/>
</dbReference>
<keyword evidence="9" id="KW-0472">Membrane</keyword>
<reference evidence="11 12" key="1">
    <citation type="submission" date="2022-12" db="EMBL/GenBank/DDBJ databases">
        <title>Chromosome-level genome of Tegillarca granosa.</title>
        <authorList>
            <person name="Kim J."/>
        </authorList>
    </citation>
    <scope>NUCLEOTIDE SEQUENCE [LARGE SCALE GENOMIC DNA]</scope>
    <source>
        <strain evidence="11">Teg-2019</strain>
        <tissue evidence="11">Adductor muscle</tissue>
    </source>
</reference>
<protein>
    <submittedName>
        <fullName evidence="11">Uncharacterized protein</fullName>
    </submittedName>
</protein>